<dbReference type="PANTHER" id="PTHR10587">
    <property type="entry name" value="GLYCOSYL TRANSFERASE-RELATED"/>
    <property type="match status" value="1"/>
</dbReference>
<dbReference type="Gene3D" id="3.10.350.10">
    <property type="entry name" value="LysM domain"/>
    <property type="match status" value="3"/>
</dbReference>
<dbReference type="Gene3D" id="3.20.20.370">
    <property type="entry name" value="Glycoside hydrolase/deacetylase"/>
    <property type="match status" value="1"/>
</dbReference>
<dbReference type="Pfam" id="PF01476">
    <property type="entry name" value="LysM"/>
    <property type="match status" value="3"/>
</dbReference>
<dbReference type="InterPro" id="IPR018392">
    <property type="entry name" value="LysM"/>
</dbReference>
<dbReference type="AlphaFoldDB" id="A0A8A7KHN9"/>
<dbReference type="GO" id="GO:0005975">
    <property type="term" value="P:carbohydrate metabolic process"/>
    <property type="evidence" value="ECO:0007669"/>
    <property type="project" value="InterPro"/>
</dbReference>
<dbReference type="Pfam" id="PF01522">
    <property type="entry name" value="Polysacc_deac_1"/>
    <property type="match status" value="1"/>
</dbReference>
<gene>
    <name evidence="2" type="ORF">GM661_06475</name>
</gene>
<dbReference type="CDD" id="cd00118">
    <property type="entry name" value="LysM"/>
    <property type="match status" value="3"/>
</dbReference>
<dbReference type="KEGG" id="ifn:GM661_06475"/>
<dbReference type="SUPFAM" id="SSF54106">
    <property type="entry name" value="LysM domain"/>
    <property type="match status" value="3"/>
</dbReference>
<feature type="domain" description="LysM" evidence="1">
    <location>
        <begin position="131"/>
        <end position="174"/>
    </location>
</feature>
<proteinExistence type="predicted"/>
<dbReference type="SMART" id="SM00257">
    <property type="entry name" value="LysM"/>
    <property type="match status" value="3"/>
</dbReference>
<organism evidence="2 3">
    <name type="scientific">Iocasia fonsfrigidae</name>
    <dbReference type="NCBI Taxonomy" id="2682810"/>
    <lineage>
        <taxon>Bacteria</taxon>
        <taxon>Bacillati</taxon>
        <taxon>Bacillota</taxon>
        <taxon>Clostridia</taxon>
        <taxon>Halanaerobiales</taxon>
        <taxon>Halanaerobiaceae</taxon>
        <taxon>Iocasia</taxon>
    </lineage>
</organism>
<sequence length="401" mass="45726">MRKTIGISIILFFIIFTTVTSTYTQALSVHRVKSGEDLYQIAHYYGITENEIASLNKLKNPDTIFNGQVLIIPNIYQAGTYRVKSGDTLFKISQKIHIPVNILSRTNHINNEILYPHQLLYIPVRYRYPLYYQVKAGDTIYKLAREYGIETTEITVFNQINSTELHPGQTLKIPVIIPGDSPGYNGPYYTRDFPDTFYRYGNTNQYKIAITFDDGPDGTYTPWILDILKKYNVPATFFLMGKRINNYPGVVKRIIAEGHIVASHSWSHVDLTKLSPAELSLEIDKTEKTLEGITGLKTKLVRPPYGAVSSTLLERMKGIDYKVINWTVDSRDWLDRDVDQILINTLPNIDKDTIILFHSAGGENHDLSATAEVLPEFIQTLQMLGYQFVNLDELLGINVYE</sequence>
<dbReference type="CDD" id="cd10917">
    <property type="entry name" value="CE4_NodB_like_6s_7s"/>
    <property type="match status" value="1"/>
</dbReference>
<keyword evidence="3" id="KW-1185">Reference proteome</keyword>
<dbReference type="RefSeq" id="WP_230869278.1">
    <property type="nucleotide sequence ID" value="NZ_CP046640.1"/>
</dbReference>
<evidence type="ECO:0000259" key="1">
    <source>
        <dbReference type="SMART" id="SM00257"/>
    </source>
</evidence>
<dbReference type="InterPro" id="IPR050248">
    <property type="entry name" value="Polysacc_deacetylase_ArnD"/>
</dbReference>
<reference evidence="2" key="1">
    <citation type="submission" date="2019-12" db="EMBL/GenBank/DDBJ databases">
        <authorList>
            <person name="zhang j."/>
            <person name="sun C.M."/>
        </authorList>
    </citation>
    <scope>NUCLEOTIDE SEQUENCE</scope>
    <source>
        <strain evidence="2">NS-1</strain>
    </source>
</reference>
<name>A0A8A7KHN9_9FIRM</name>
<protein>
    <submittedName>
        <fullName evidence="2">LysM peptidoglycan-binding domain-containing protein</fullName>
    </submittedName>
</protein>
<dbReference type="GO" id="GO:0016810">
    <property type="term" value="F:hydrolase activity, acting on carbon-nitrogen (but not peptide) bonds"/>
    <property type="evidence" value="ECO:0007669"/>
    <property type="project" value="InterPro"/>
</dbReference>
<dbReference type="EMBL" id="CP046640">
    <property type="protein sequence ID" value="QTL97654.1"/>
    <property type="molecule type" value="Genomic_DNA"/>
</dbReference>
<dbReference type="InterPro" id="IPR002509">
    <property type="entry name" value="NODB_dom"/>
</dbReference>
<dbReference type="SUPFAM" id="SSF88713">
    <property type="entry name" value="Glycoside hydrolase/deacetylase"/>
    <property type="match status" value="1"/>
</dbReference>
<dbReference type="Proteomes" id="UP000665020">
    <property type="component" value="Chromosome"/>
</dbReference>
<feature type="domain" description="LysM" evidence="1">
    <location>
        <begin position="29"/>
        <end position="73"/>
    </location>
</feature>
<feature type="domain" description="LysM" evidence="1">
    <location>
        <begin position="80"/>
        <end position="123"/>
    </location>
</feature>
<accession>A0A8A7KHN9</accession>
<evidence type="ECO:0000313" key="3">
    <source>
        <dbReference type="Proteomes" id="UP000665020"/>
    </source>
</evidence>
<evidence type="ECO:0000313" key="2">
    <source>
        <dbReference type="EMBL" id="QTL97654.1"/>
    </source>
</evidence>
<dbReference type="InterPro" id="IPR011330">
    <property type="entry name" value="Glyco_hydro/deAcase_b/a-brl"/>
</dbReference>
<dbReference type="InterPro" id="IPR036779">
    <property type="entry name" value="LysM_dom_sf"/>
</dbReference>